<evidence type="ECO:0000256" key="3">
    <source>
        <dbReference type="ARBA" id="ARBA00022741"/>
    </source>
</evidence>
<dbReference type="InterPro" id="IPR004358">
    <property type="entry name" value="Sig_transdc_His_kin-like_C"/>
</dbReference>
<evidence type="ECO:0000259" key="8">
    <source>
        <dbReference type="Pfam" id="PF02518"/>
    </source>
</evidence>
<evidence type="ECO:0000313" key="11">
    <source>
        <dbReference type="Proteomes" id="UP000070444"/>
    </source>
</evidence>
<dbReference type="EC" id="2.7.11.-" evidence="7"/>
<dbReference type="SUPFAM" id="SSF55874">
    <property type="entry name" value="ATPase domain of HSP90 chaperone/DNA topoisomerase II/histidine kinase"/>
    <property type="match status" value="1"/>
</dbReference>
<dbReference type="InterPro" id="IPR018955">
    <property type="entry name" value="BCDHK/PDK_N"/>
</dbReference>
<accession>A0A137PG54</accession>
<dbReference type="GO" id="GO:0010906">
    <property type="term" value="P:regulation of glucose metabolic process"/>
    <property type="evidence" value="ECO:0007669"/>
    <property type="project" value="TreeGrafter"/>
</dbReference>
<dbReference type="PANTHER" id="PTHR11947">
    <property type="entry name" value="PYRUVATE DEHYDROGENASE KINASE"/>
    <property type="match status" value="1"/>
</dbReference>
<gene>
    <name evidence="10" type="ORF">CONCODRAFT_77107</name>
</gene>
<comment type="subcellular location">
    <subcellularLocation>
        <location evidence="7">Mitochondrion matrix</location>
    </subcellularLocation>
</comment>
<name>A0A137PG54_CONC2</name>
<evidence type="ECO:0000256" key="2">
    <source>
        <dbReference type="ARBA" id="ARBA00022679"/>
    </source>
</evidence>
<dbReference type="Pfam" id="PF02518">
    <property type="entry name" value="HATPase_c"/>
    <property type="match status" value="1"/>
</dbReference>
<dbReference type="GO" id="GO:0005759">
    <property type="term" value="C:mitochondrial matrix"/>
    <property type="evidence" value="ECO:0007669"/>
    <property type="project" value="UniProtKB-SubCell"/>
</dbReference>
<evidence type="ECO:0000313" key="10">
    <source>
        <dbReference type="EMBL" id="KXN73972.1"/>
    </source>
</evidence>
<dbReference type="EMBL" id="KQ964429">
    <property type="protein sequence ID" value="KXN73972.1"/>
    <property type="molecule type" value="Genomic_DNA"/>
</dbReference>
<dbReference type="Pfam" id="PF10436">
    <property type="entry name" value="BCDHK_Adom3"/>
    <property type="match status" value="1"/>
</dbReference>
<keyword evidence="4 7" id="KW-0418">Kinase</keyword>
<dbReference type="SUPFAM" id="SSF69012">
    <property type="entry name" value="alpha-ketoacid dehydrogenase kinase, N-terminal domain"/>
    <property type="match status" value="1"/>
</dbReference>
<evidence type="ECO:0000259" key="9">
    <source>
        <dbReference type="Pfam" id="PF10436"/>
    </source>
</evidence>
<dbReference type="InterPro" id="IPR036890">
    <property type="entry name" value="HATPase_C_sf"/>
</dbReference>
<keyword evidence="5 7" id="KW-0067">ATP-binding</keyword>
<keyword evidence="2 7" id="KW-0808">Transferase</keyword>
<keyword evidence="6 7" id="KW-0496">Mitochondrion</keyword>
<feature type="domain" description="Branched-chain alpha-ketoacid dehydrogenase kinase/Pyruvate dehydrogenase kinase N-terminal" evidence="9">
    <location>
        <begin position="51"/>
        <end position="208"/>
    </location>
</feature>
<dbReference type="OrthoDB" id="407390at2759"/>
<dbReference type="OMA" id="RYIPQHI"/>
<dbReference type="InterPro" id="IPR039028">
    <property type="entry name" value="BCKD/PDK"/>
</dbReference>
<reference evidence="10 11" key="1">
    <citation type="journal article" date="2015" name="Genome Biol. Evol.">
        <title>Phylogenomic analyses indicate that early fungi evolved digesting cell walls of algal ancestors of land plants.</title>
        <authorList>
            <person name="Chang Y."/>
            <person name="Wang S."/>
            <person name="Sekimoto S."/>
            <person name="Aerts A.L."/>
            <person name="Choi C."/>
            <person name="Clum A."/>
            <person name="LaButti K.M."/>
            <person name="Lindquist E.A."/>
            <person name="Yee Ngan C."/>
            <person name="Ohm R.A."/>
            <person name="Salamov A.A."/>
            <person name="Grigoriev I.V."/>
            <person name="Spatafora J.W."/>
            <person name="Berbee M.L."/>
        </authorList>
    </citation>
    <scope>NUCLEOTIDE SEQUENCE [LARGE SCALE GENOMIC DNA]</scope>
    <source>
        <strain evidence="10 11">NRRL 28638</strain>
    </source>
</reference>
<dbReference type="Gene3D" id="3.30.565.10">
    <property type="entry name" value="Histidine kinase-like ATPase, C-terminal domain"/>
    <property type="match status" value="1"/>
</dbReference>
<dbReference type="GO" id="GO:0004740">
    <property type="term" value="F:pyruvate dehydrogenase (acetyl-transferring) kinase activity"/>
    <property type="evidence" value="ECO:0007669"/>
    <property type="project" value="TreeGrafter"/>
</dbReference>
<dbReference type="PANTHER" id="PTHR11947:SF25">
    <property type="entry name" value="[PYRUVATE DEHYDROGENASE (ACETYL-TRANSFERRING)] KINASE 2, MITOCHONDRIAL"/>
    <property type="match status" value="1"/>
</dbReference>
<feature type="domain" description="Histidine kinase/HSP90-like ATPase" evidence="8">
    <location>
        <begin position="262"/>
        <end position="399"/>
    </location>
</feature>
<keyword evidence="3 7" id="KW-0547">Nucleotide-binding</keyword>
<dbReference type="AlphaFoldDB" id="A0A137PG54"/>
<protein>
    <recommendedName>
        <fullName evidence="7">Protein-serine/threonine kinase</fullName>
        <ecNumber evidence="7">2.7.11.-</ecNumber>
    </recommendedName>
</protein>
<dbReference type="InterPro" id="IPR036784">
    <property type="entry name" value="AK/P_DHK_N_sf"/>
</dbReference>
<comment type="similarity">
    <text evidence="1 7">Belongs to the PDK/BCKDK protein kinase family.</text>
</comment>
<dbReference type="Gene3D" id="1.20.140.20">
    <property type="entry name" value="Alpha-ketoacid/pyruvate dehydrogenase kinase, N-terminal domain"/>
    <property type="match status" value="1"/>
</dbReference>
<sequence>MLQYLRPKASHFANSWQKLSKASYSVHPDPGRQFYFNRVLDTYAKQDLNILTLRQLVFFGRNLSQEKILTSANYVRRELPIRLARRIRDFQNLPFIIGTNPHIENVYKLYWKAFNEIKKVRQIDNLESNKEFCLQLGELLNEHTSVIPELSLGMAESARYLKKRDIDEFMKKCIFSRISRRVLVEQHVALTDQWQNRSKQDPNQVGIVSSACDARSIVEKCSSLALDATHSYLDSRDFVIPTIMPKIEYEGYPTVKFAYINDHIEFVLFELFKNTFRAAYYNMGKNPDPKHPSALIKVTLSEGRDEVTFRISDQAGGIPISLQEELWSFAKSNDSNKKALSQTKRHITKIEPSSVNNPHVDDLGIGLPLCKTFVEFFGGSLDLVSLPGWGTDVYVKIPKLGTQPERMEFDAQSPEP</sequence>
<keyword evidence="11" id="KW-1185">Reference proteome</keyword>
<dbReference type="Proteomes" id="UP000070444">
    <property type="component" value="Unassembled WGS sequence"/>
</dbReference>
<dbReference type="GO" id="GO:0005524">
    <property type="term" value="F:ATP binding"/>
    <property type="evidence" value="ECO:0007669"/>
    <property type="project" value="UniProtKB-UniRule"/>
</dbReference>
<evidence type="ECO:0000256" key="5">
    <source>
        <dbReference type="ARBA" id="ARBA00022840"/>
    </source>
</evidence>
<proteinExistence type="inferred from homology"/>
<dbReference type="STRING" id="796925.A0A137PG54"/>
<evidence type="ECO:0000256" key="1">
    <source>
        <dbReference type="ARBA" id="ARBA00006155"/>
    </source>
</evidence>
<dbReference type="InterPro" id="IPR003594">
    <property type="entry name" value="HATPase_dom"/>
</dbReference>
<dbReference type="PRINTS" id="PR00344">
    <property type="entry name" value="BCTRLSENSOR"/>
</dbReference>
<evidence type="ECO:0000256" key="4">
    <source>
        <dbReference type="ARBA" id="ARBA00022777"/>
    </source>
</evidence>
<evidence type="ECO:0000256" key="6">
    <source>
        <dbReference type="ARBA" id="ARBA00023128"/>
    </source>
</evidence>
<organism evidence="10 11">
    <name type="scientific">Conidiobolus coronatus (strain ATCC 28846 / CBS 209.66 / NRRL 28638)</name>
    <name type="common">Delacroixia coronata</name>
    <dbReference type="NCBI Taxonomy" id="796925"/>
    <lineage>
        <taxon>Eukaryota</taxon>
        <taxon>Fungi</taxon>
        <taxon>Fungi incertae sedis</taxon>
        <taxon>Zoopagomycota</taxon>
        <taxon>Entomophthoromycotina</taxon>
        <taxon>Entomophthoromycetes</taxon>
        <taxon>Entomophthorales</taxon>
        <taxon>Ancylistaceae</taxon>
        <taxon>Conidiobolus</taxon>
    </lineage>
</organism>
<evidence type="ECO:0000256" key="7">
    <source>
        <dbReference type="RuleBase" id="RU366032"/>
    </source>
</evidence>